<gene>
    <name evidence="7" type="ORF">CH333_00245</name>
</gene>
<comment type="subcellular location">
    <subcellularLocation>
        <location evidence="1">Cell membrane</location>
        <topology evidence="1">Multi-pass membrane protein</topology>
    </subcellularLocation>
</comment>
<feature type="transmembrane region" description="Helical" evidence="6">
    <location>
        <begin position="332"/>
        <end position="354"/>
    </location>
</feature>
<dbReference type="PANTHER" id="PTHR30250">
    <property type="entry name" value="PST FAMILY PREDICTED COLANIC ACID TRANSPORTER"/>
    <property type="match status" value="1"/>
</dbReference>
<keyword evidence="3 6" id="KW-0812">Transmembrane</keyword>
<evidence type="ECO:0000256" key="5">
    <source>
        <dbReference type="ARBA" id="ARBA00023136"/>
    </source>
</evidence>
<feature type="transmembrane region" description="Helical" evidence="6">
    <location>
        <begin position="84"/>
        <end position="110"/>
    </location>
</feature>
<sequence length="490" mass="53804">MLEKSQKFVSDVSVTFAASASQAVLAFVITVILGKWVGAEELGLYRMAITIYGIIILLAAIGIPSAIIKYVAEFRDNKDKINELVSCSIIIVLFSGIVFSALFFSLSGIIADIFKMPQLRELVKILSVIFPFALINSTLLGLLNGYREMKKYATVIIIRGILTVVITTTLILYYDFGARGAAIGLTLSEILSCFFLIWISRRYFKLVFRGFFLTAASLSKFGVQILGADAINTLNKQLDIILIGLFLLPSDVGYYAAAASLSRFFWLIPSSIQRITYPATSEYWGKQNLIALNSMINKSIKYSSLILVFIGLGVFFFGNYIMVSLFREDFAISFVPLQILLIGTVIRGGIAQPIGASLTGIGRPDLVLKLTTFMLMINALFDLLLIPRIGITGAAIATSISLSSGAIVNLVLVAKKMFVKIDVGWFLKLLGIAIASIALFKIGIHFINPYLLGSILLGSCLFFMLTLLLTKEDRIALKSLPSLFLARKYV</sequence>
<dbReference type="Pfam" id="PF01943">
    <property type="entry name" value="Polysacc_synt"/>
    <property type="match status" value="1"/>
</dbReference>
<dbReference type="AlphaFoldDB" id="A0A235BZF2"/>
<dbReference type="Proteomes" id="UP000215215">
    <property type="component" value="Unassembled WGS sequence"/>
</dbReference>
<feature type="transmembrane region" description="Helical" evidence="6">
    <location>
        <begin position="366"/>
        <end position="385"/>
    </location>
</feature>
<keyword evidence="5 6" id="KW-0472">Membrane</keyword>
<feature type="transmembrane region" description="Helical" evidence="6">
    <location>
        <begin position="450"/>
        <end position="469"/>
    </location>
</feature>
<feature type="transmembrane region" description="Helical" evidence="6">
    <location>
        <begin position="240"/>
        <end position="266"/>
    </location>
</feature>
<dbReference type="GO" id="GO:0005886">
    <property type="term" value="C:plasma membrane"/>
    <property type="evidence" value="ECO:0007669"/>
    <property type="project" value="UniProtKB-SubCell"/>
</dbReference>
<feature type="transmembrane region" description="Helical" evidence="6">
    <location>
        <begin position="49"/>
        <end position="72"/>
    </location>
</feature>
<dbReference type="PANTHER" id="PTHR30250:SF27">
    <property type="entry name" value="POLYSACCHARIDE BIOSYNTHESIS PROTEIN"/>
    <property type="match status" value="1"/>
</dbReference>
<organism evidence="7 8">
    <name type="scientific">candidate division WOR-3 bacterium JGI_Cruoil_03_44_89</name>
    <dbReference type="NCBI Taxonomy" id="1973748"/>
    <lineage>
        <taxon>Bacteria</taxon>
        <taxon>Bacteria division WOR-3</taxon>
    </lineage>
</organism>
<keyword evidence="4 6" id="KW-1133">Transmembrane helix</keyword>
<feature type="transmembrane region" description="Helical" evidence="6">
    <location>
        <begin position="155"/>
        <end position="174"/>
    </location>
</feature>
<evidence type="ECO:0000256" key="2">
    <source>
        <dbReference type="ARBA" id="ARBA00022475"/>
    </source>
</evidence>
<feature type="transmembrane region" description="Helical" evidence="6">
    <location>
        <begin position="206"/>
        <end position="228"/>
    </location>
</feature>
<evidence type="ECO:0000256" key="4">
    <source>
        <dbReference type="ARBA" id="ARBA00022989"/>
    </source>
</evidence>
<feature type="transmembrane region" description="Helical" evidence="6">
    <location>
        <begin position="391"/>
        <end position="413"/>
    </location>
</feature>
<dbReference type="InterPro" id="IPR002797">
    <property type="entry name" value="Polysacc_synth"/>
</dbReference>
<dbReference type="EMBL" id="NOZQ01000003">
    <property type="protein sequence ID" value="OYD17592.1"/>
    <property type="molecule type" value="Genomic_DNA"/>
</dbReference>
<dbReference type="CDD" id="cd13128">
    <property type="entry name" value="MATE_Wzx_like"/>
    <property type="match status" value="1"/>
</dbReference>
<feature type="transmembrane region" description="Helical" evidence="6">
    <location>
        <begin position="425"/>
        <end position="444"/>
    </location>
</feature>
<evidence type="ECO:0000313" key="7">
    <source>
        <dbReference type="EMBL" id="OYD17592.1"/>
    </source>
</evidence>
<evidence type="ECO:0000256" key="3">
    <source>
        <dbReference type="ARBA" id="ARBA00022692"/>
    </source>
</evidence>
<feature type="transmembrane region" description="Helical" evidence="6">
    <location>
        <begin position="180"/>
        <end position="199"/>
    </location>
</feature>
<accession>A0A235BZF2</accession>
<dbReference type="InterPro" id="IPR050833">
    <property type="entry name" value="Poly_Biosynth_Transport"/>
</dbReference>
<protein>
    <submittedName>
        <fullName evidence="7">Uncharacterized protein</fullName>
    </submittedName>
</protein>
<feature type="transmembrane region" description="Helical" evidence="6">
    <location>
        <begin position="122"/>
        <end position="143"/>
    </location>
</feature>
<comment type="caution">
    <text evidence="7">The sequence shown here is derived from an EMBL/GenBank/DDBJ whole genome shotgun (WGS) entry which is preliminary data.</text>
</comment>
<keyword evidence="2" id="KW-1003">Cell membrane</keyword>
<evidence type="ECO:0000256" key="6">
    <source>
        <dbReference type="SAM" id="Phobius"/>
    </source>
</evidence>
<feature type="transmembrane region" description="Helical" evidence="6">
    <location>
        <begin position="305"/>
        <end position="326"/>
    </location>
</feature>
<evidence type="ECO:0000313" key="8">
    <source>
        <dbReference type="Proteomes" id="UP000215215"/>
    </source>
</evidence>
<proteinExistence type="predicted"/>
<feature type="transmembrane region" description="Helical" evidence="6">
    <location>
        <begin position="12"/>
        <end position="37"/>
    </location>
</feature>
<evidence type="ECO:0000256" key="1">
    <source>
        <dbReference type="ARBA" id="ARBA00004651"/>
    </source>
</evidence>
<name>A0A235BZF2_UNCW3</name>
<reference evidence="7 8" key="1">
    <citation type="submission" date="2017-07" db="EMBL/GenBank/DDBJ databases">
        <title>Recovery of genomes from metagenomes via a dereplication, aggregation, and scoring strategy.</title>
        <authorList>
            <person name="Sieber C.M."/>
            <person name="Probst A.J."/>
            <person name="Sharrar A."/>
            <person name="Thomas B.C."/>
            <person name="Hess M."/>
            <person name="Tringe S.G."/>
            <person name="Banfield J.F."/>
        </authorList>
    </citation>
    <scope>NUCLEOTIDE SEQUENCE [LARGE SCALE GENOMIC DNA]</scope>
    <source>
        <strain evidence="7">JGI_Cruoil_03_44_89</strain>
    </source>
</reference>